<evidence type="ECO:0000313" key="3">
    <source>
        <dbReference type="EMBL" id="QXN90737.1"/>
    </source>
</evidence>
<reference evidence="3 4" key="1">
    <citation type="submission" date="2021-07" db="EMBL/GenBank/DDBJ databases">
        <title>Whole Genome Sequence of Nocardia Iowensis.</title>
        <authorList>
            <person name="Lamm A."/>
            <person name="Collins-Fairclough A.M."/>
            <person name="Bunk B."/>
            <person name="Sproer C."/>
        </authorList>
    </citation>
    <scope>NUCLEOTIDE SEQUENCE [LARGE SCALE GENOMIC DNA]</scope>
    <source>
        <strain evidence="3 4">NRRL 5646</strain>
    </source>
</reference>
<dbReference type="RefSeq" id="WP_218471604.1">
    <property type="nucleotide sequence ID" value="NZ_BAABJN010000006.1"/>
</dbReference>
<proteinExistence type="predicted"/>
<keyword evidence="1" id="KW-0560">Oxidoreductase</keyword>
<organism evidence="3 4">
    <name type="scientific">Nocardia iowensis</name>
    <dbReference type="NCBI Taxonomy" id="204891"/>
    <lineage>
        <taxon>Bacteria</taxon>
        <taxon>Bacillati</taxon>
        <taxon>Actinomycetota</taxon>
        <taxon>Actinomycetes</taxon>
        <taxon>Mycobacteriales</taxon>
        <taxon>Nocardiaceae</taxon>
        <taxon>Nocardia</taxon>
    </lineage>
</organism>
<name>A0ABX8RPA9_NOCIO</name>
<dbReference type="InterPro" id="IPR050523">
    <property type="entry name" value="AKR_Detox_Biosynth"/>
</dbReference>
<sequence length="389" mass="42316">MTALSRWLGLLRSHADRSDPLDETVVCLLEATVAAATAIEHLRSGSTDHEVRADLQEVLASARAAVVTATYALAEPRLPMSADSNSRGGNVLSDSGKDSVHRIVLGGRFGEEDERVSMARLDRFAEAGGLFIDTAHSYAGGEAERVIGRWLRVNPGTLAVVDKIGHPDDRGRLDLSRSRLETELTDSLRRLGVLTLDIVLLHRDDPARPVAELAETLADFVHSGRARQVGVSNWSPDRLAQLVIELGEHGVVPVVSYQYSLAVPAKPLWPGTRHADAALLAVINDHELPLFGWAAQARGFFAGRVEPTADSGLDPFDTEENHARRRRCRELAERLGTRPETVALAWSLRAGRSYPIVGPRDMAELDHSLAASRLVLDDSTVEWLARGAA</sequence>
<dbReference type="Proteomes" id="UP000694257">
    <property type="component" value="Chromosome"/>
</dbReference>
<evidence type="ECO:0000256" key="1">
    <source>
        <dbReference type="ARBA" id="ARBA00023002"/>
    </source>
</evidence>
<keyword evidence="4" id="KW-1185">Reference proteome</keyword>
<protein>
    <submittedName>
        <fullName evidence="3">Aldo/keto reductase</fullName>
    </submittedName>
</protein>
<feature type="domain" description="NADP-dependent oxidoreductase" evidence="2">
    <location>
        <begin position="109"/>
        <end position="382"/>
    </location>
</feature>
<accession>A0ABX8RPA9</accession>
<dbReference type="PANTHER" id="PTHR43364:SF4">
    <property type="entry name" value="NAD(P)-LINKED OXIDOREDUCTASE SUPERFAMILY PROTEIN"/>
    <property type="match status" value="1"/>
</dbReference>
<gene>
    <name evidence="3" type="ORF">KV110_36015</name>
</gene>
<dbReference type="EMBL" id="CP078145">
    <property type="protein sequence ID" value="QXN90737.1"/>
    <property type="molecule type" value="Genomic_DNA"/>
</dbReference>
<dbReference type="PANTHER" id="PTHR43364">
    <property type="entry name" value="NADH-SPECIFIC METHYLGLYOXAL REDUCTASE-RELATED"/>
    <property type="match status" value="1"/>
</dbReference>
<dbReference type="InterPro" id="IPR023210">
    <property type="entry name" value="NADP_OxRdtase_dom"/>
</dbReference>
<evidence type="ECO:0000259" key="2">
    <source>
        <dbReference type="Pfam" id="PF00248"/>
    </source>
</evidence>
<dbReference type="Pfam" id="PF00248">
    <property type="entry name" value="Aldo_ket_red"/>
    <property type="match status" value="1"/>
</dbReference>
<evidence type="ECO:0000313" key="4">
    <source>
        <dbReference type="Proteomes" id="UP000694257"/>
    </source>
</evidence>